<dbReference type="AlphaFoldDB" id="A0A849VAD1"/>
<organism evidence="2 3">
    <name type="scientific">Pseudoalteromonas caenipelagi</name>
    <dbReference type="NCBI Taxonomy" id="2726988"/>
    <lineage>
        <taxon>Bacteria</taxon>
        <taxon>Pseudomonadati</taxon>
        <taxon>Pseudomonadota</taxon>
        <taxon>Gammaproteobacteria</taxon>
        <taxon>Alteromonadales</taxon>
        <taxon>Pseudoalteromonadaceae</taxon>
        <taxon>Pseudoalteromonas</taxon>
    </lineage>
</organism>
<dbReference type="Pfam" id="PF00903">
    <property type="entry name" value="Glyoxalase"/>
    <property type="match status" value="1"/>
</dbReference>
<accession>A0A849VAD1</accession>
<protein>
    <submittedName>
        <fullName evidence="2">VOC family protein</fullName>
    </submittedName>
</protein>
<comment type="caution">
    <text evidence="2">The sequence shown here is derived from an EMBL/GenBank/DDBJ whole genome shotgun (WGS) entry which is preliminary data.</text>
</comment>
<dbReference type="InterPro" id="IPR029068">
    <property type="entry name" value="Glyas_Bleomycin-R_OHBP_Dase"/>
</dbReference>
<dbReference type="Gene3D" id="3.10.180.10">
    <property type="entry name" value="2,3-Dihydroxybiphenyl 1,2-Dioxygenase, domain 1"/>
    <property type="match status" value="1"/>
</dbReference>
<keyword evidence="3" id="KW-1185">Reference proteome</keyword>
<dbReference type="PANTHER" id="PTHR36437">
    <property type="entry name" value="GLYOXALASE/BLEOMYCIN RESISTANCE PROTEIN/DIOXYGENASE"/>
    <property type="match status" value="1"/>
</dbReference>
<dbReference type="CDD" id="cd07263">
    <property type="entry name" value="VOC_like"/>
    <property type="match status" value="1"/>
</dbReference>
<evidence type="ECO:0000259" key="1">
    <source>
        <dbReference type="PROSITE" id="PS51819"/>
    </source>
</evidence>
<feature type="domain" description="VOC" evidence="1">
    <location>
        <begin position="4"/>
        <end position="129"/>
    </location>
</feature>
<dbReference type="PANTHER" id="PTHR36437:SF2">
    <property type="entry name" value="GLYOXALASE_BLEOMYCIN RESISTANCE PROTEIN_DIOXYGENASE"/>
    <property type="match status" value="1"/>
</dbReference>
<gene>
    <name evidence="2" type="ORF">HG263_07220</name>
</gene>
<dbReference type="PROSITE" id="PS51819">
    <property type="entry name" value="VOC"/>
    <property type="match status" value="1"/>
</dbReference>
<dbReference type="SUPFAM" id="SSF54593">
    <property type="entry name" value="Glyoxalase/Bleomycin resistance protein/Dihydroxybiphenyl dioxygenase"/>
    <property type="match status" value="1"/>
</dbReference>
<evidence type="ECO:0000313" key="3">
    <source>
        <dbReference type="Proteomes" id="UP000586305"/>
    </source>
</evidence>
<dbReference type="EMBL" id="JABBPG010000002">
    <property type="protein sequence ID" value="NOU50332.1"/>
    <property type="molecule type" value="Genomic_DNA"/>
</dbReference>
<dbReference type="InterPro" id="IPR004360">
    <property type="entry name" value="Glyas_Fos-R_dOase_dom"/>
</dbReference>
<evidence type="ECO:0000313" key="2">
    <source>
        <dbReference type="EMBL" id="NOU50332.1"/>
    </source>
</evidence>
<sequence>MQQELIHIALVVNDYDEAITFYTKKLGFELLEDTCLPDENKRWVVIAPPGSKGASILLARANNDEQRQFVGNQSGGRVFLFLHTQNFDKDYTNMISNGIEFVREPSEQDYGTVAVFKDLYGNLWDLLELTPGHSMAARIKAMCE</sequence>
<name>A0A849VAD1_9GAMM</name>
<dbReference type="InterPro" id="IPR037523">
    <property type="entry name" value="VOC_core"/>
</dbReference>
<dbReference type="RefSeq" id="WP_171625394.1">
    <property type="nucleotide sequence ID" value="NZ_JABBPG010000002.1"/>
</dbReference>
<proteinExistence type="predicted"/>
<dbReference type="Proteomes" id="UP000586305">
    <property type="component" value="Unassembled WGS sequence"/>
</dbReference>
<reference evidence="2 3" key="1">
    <citation type="submission" date="2020-04" db="EMBL/GenBank/DDBJ databases">
        <title>Pseudoalteromonas caenipelagi sp. nov., isolated from a tidal flat.</title>
        <authorList>
            <person name="Park S."/>
            <person name="Yoon J.-H."/>
        </authorList>
    </citation>
    <scope>NUCLEOTIDE SEQUENCE [LARGE SCALE GENOMIC DNA]</scope>
    <source>
        <strain evidence="2 3">JBTF-M23</strain>
    </source>
</reference>